<dbReference type="AlphaFoldDB" id="A0AAV7EGE5"/>
<feature type="compositionally biased region" description="Low complexity" evidence="1">
    <location>
        <begin position="209"/>
        <end position="237"/>
    </location>
</feature>
<feature type="region of interest" description="Disordered" evidence="1">
    <location>
        <begin position="1057"/>
        <end position="1146"/>
    </location>
</feature>
<feature type="compositionally biased region" description="Polar residues" evidence="1">
    <location>
        <begin position="293"/>
        <end position="307"/>
    </location>
</feature>
<feature type="region of interest" description="Disordered" evidence="1">
    <location>
        <begin position="426"/>
        <end position="461"/>
    </location>
</feature>
<feature type="compositionally biased region" description="Low complexity" evidence="1">
    <location>
        <begin position="349"/>
        <end position="358"/>
    </location>
</feature>
<accession>A0AAV7EGE5</accession>
<feature type="compositionally biased region" description="Basic and acidic residues" evidence="1">
    <location>
        <begin position="1107"/>
        <end position="1116"/>
    </location>
</feature>
<feature type="compositionally biased region" description="Polar residues" evidence="1">
    <location>
        <begin position="316"/>
        <end position="325"/>
    </location>
</feature>
<proteinExistence type="predicted"/>
<gene>
    <name evidence="2" type="ORF">H6P81_012780</name>
</gene>
<dbReference type="PANTHER" id="PTHR31949">
    <property type="entry name" value="GASTRIC MUCIN-LIKE PROTEIN"/>
    <property type="match status" value="1"/>
</dbReference>
<feature type="compositionally biased region" description="Pro residues" evidence="1">
    <location>
        <begin position="199"/>
        <end position="208"/>
    </location>
</feature>
<feature type="compositionally biased region" description="Polar residues" evidence="1">
    <location>
        <begin position="171"/>
        <end position="183"/>
    </location>
</feature>
<protein>
    <submittedName>
        <fullName evidence="2">Uncharacterized protein</fullName>
    </submittedName>
</protein>
<name>A0AAV7EGE5_ARIFI</name>
<evidence type="ECO:0000256" key="1">
    <source>
        <dbReference type="SAM" id="MobiDB-lite"/>
    </source>
</evidence>
<keyword evidence="3" id="KW-1185">Reference proteome</keyword>
<dbReference type="GO" id="GO:0055028">
    <property type="term" value="C:cortical microtubule"/>
    <property type="evidence" value="ECO:0007669"/>
    <property type="project" value="TreeGrafter"/>
</dbReference>
<feature type="compositionally biased region" description="Basic and acidic residues" evidence="1">
    <location>
        <begin position="1130"/>
        <end position="1139"/>
    </location>
</feature>
<feature type="region of interest" description="Disordered" evidence="1">
    <location>
        <begin position="945"/>
        <end position="984"/>
    </location>
</feature>
<comment type="caution">
    <text evidence="2">The sequence shown here is derived from an EMBL/GenBank/DDBJ whole genome shotgun (WGS) entry which is preliminary data.</text>
</comment>
<dbReference type="EMBL" id="JAINDJ010000005">
    <property type="protein sequence ID" value="KAG9446652.1"/>
    <property type="molecule type" value="Genomic_DNA"/>
</dbReference>
<feature type="compositionally biased region" description="Basic residues" evidence="1">
    <location>
        <begin position="1083"/>
        <end position="1098"/>
    </location>
</feature>
<reference evidence="2 3" key="1">
    <citation type="submission" date="2021-07" db="EMBL/GenBank/DDBJ databases">
        <title>The Aristolochia fimbriata genome: insights into angiosperm evolution, floral development and chemical biosynthesis.</title>
        <authorList>
            <person name="Jiao Y."/>
        </authorList>
    </citation>
    <scope>NUCLEOTIDE SEQUENCE [LARGE SCALE GENOMIC DNA]</scope>
    <source>
        <strain evidence="2">IBCAS-2021</strain>
        <tissue evidence="2">Leaf</tissue>
    </source>
</reference>
<feature type="compositionally biased region" description="Low complexity" evidence="1">
    <location>
        <begin position="184"/>
        <end position="198"/>
    </location>
</feature>
<dbReference type="PANTHER" id="PTHR31949:SF3">
    <property type="entry name" value="RUN_FYVE DOMAIN PROTEIN"/>
    <property type="match status" value="1"/>
</dbReference>
<dbReference type="Proteomes" id="UP000825729">
    <property type="component" value="Unassembled WGS sequence"/>
</dbReference>
<organism evidence="2 3">
    <name type="scientific">Aristolochia fimbriata</name>
    <name type="common">White veined hardy Dutchman's pipe vine</name>
    <dbReference type="NCBI Taxonomy" id="158543"/>
    <lineage>
        <taxon>Eukaryota</taxon>
        <taxon>Viridiplantae</taxon>
        <taxon>Streptophyta</taxon>
        <taxon>Embryophyta</taxon>
        <taxon>Tracheophyta</taxon>
        <taxon>Spermatophyta</taxon>
        <taxon>Magnoliopsida</taxon>
        <taxon>Magnoliidae</taxon>
        <taxon>Piperales</taxon>
        <taxon>Aristolochiaceae</taxon>
        <taxon>Aristolochia</taxon>
    </lineage>
</organism>
<evidence type="ECO:0000313" key="2">
    <source>
        <dbReference type="EMBL" id="KAG9446652.1"/>
    </source>
</evidence>
<feature type="compositionally biased region" description="Basic and acidic residues" evidence="1">
    <location>
        <begin position="966"/>
        <end position="984"/>
    </location>
</feature>
<feature type="region of interest" description="Disordered" evidence="1">
    <location>
        <begin position="719"/>
        <end position="738"/>
    </location>
</feature>
<feature type="region of interest" description="Disordered" evidence="1">
    <location>
        <begin position="97"/>
        <end position="358"/>
    </location>
</feature>
<sequence length="1146" mass="124302">MPPSPAFRFSPRELNHKRGRSLESGLHLKQKDDDLALFSDMQSREKDSFLLHSSENIEDSFSTQLKYFSDYKLGITIPVRGESSDLLDGDGDKNDYDWLLTPPDTPLFPSLDDEPPLVNPVHRGRPRSQPIAISRTAMAEKCQRSNRSSASPQRLSPHHLSPSPRSGGSSFQTRGRASSAPNGSPNLLLRPTTPTRRPSTPPNKPSTPAPRSSTPTLRRMSTGSSGTLSSTKRSGTSPGKTSRGNSASPKLRAWQTTLPGFSSDPPPNLRTSLSDRPASHVRGASPASRSGRGRQSMSPTASRSGSSRTHDRDRYSTQSRGSIASSGDDEIDSLQSLPVGTIERPTMRKSNSFSSKTVSSVKKHSKTFSASSAPKRSFDYTLRQMDQRKSPQNMFRPLLSSVPSTTFYVGKSNSTYRSMISRNSSVTTSSNASSELGASIAPDTEGSDHEQDELTSEWGKAPQVDGQEEIFVFDKLDEVNEEVKGEEGQQSLDNCGKNTCTSSQHEPLIYENFSSSHPVEIAGTTSESSHVRGDPSHVNHGEVVYCSICGSKFYLAGSVEGDIHVCLNCSEKDSLPAFKGQDTNIHEKALEASEDVGVIELPESSCNSLIDQSTRNVEQVSGLKTNTLEEFEQYVVGRQVEALDKVETNIPNSNMVNHQLRHLTSLPTLKIDGSEGAGISLLLKRSVSSKWPVVQGRAFTASNIPCDDPSYVRDSLSSVRSFNGPGTSSASTSVDWSSHRQSDIRFQRQLSNKKVDMESSREDLNTILLCTRSSSSGALDNANDAPVKARNMSDDHLVDSAVDLANGALEEERLARRADSGAMESVGMDDIDLPFVGKPMLEEDKFDLSDNGRLITSTSDLSTTAQSIQFVETSRADIVNCVDYCTMEDAEGDFSTIAKGVSDMGFAVPEVGAFVIDKDSSPTANVHEVEVSGASTPDCMSTVAVEKEESLTSTTSSQNEDLGSPESKRMAEEAQKPSDSAVIDKDATVSASEAYIADNGQGISEESTVTVEGSKGHKTRSLTLEEATDTILFCRSIIQDLAYEAATIAMEREDPVPVQALEGSRPTVTILGAHSPKREPRSRTSKRTPKGQKHRHRRLDSNSKNPSTKDENEKMGENLPDNSAAPTRLDSAKPPKLESKCNCTVM</sequence>
<feature type="compositionally biased region" description="Polar residues" evidence="1">
    <location>
        <begin position="238"/>
        <end position="260"/>
    </location>
</feature>
<feature type="compositionally biased region" description="Low complexity" evidence="1">
    <location>
        <begin position="151"/>
        <end position="170"/>
    </location>
</feature>
<evidence type="ECO:0000313" key="3">
    <source>
        <dbReference type="Proteomes" id="UP000825729"/>
    </source>
</evidence>
<dbReference type="GO" id="GO:0043622">
    <property type="term" value="P:cortical microtubule organization"/>
    <property type="evidence" value="ECO:0007669"/>
    <property type="project" value="TreeGrafter"/>
</dbReference>